<dbReference type="CDD" id="cd04475">
    <property type="entry name" value="RPA1_DBD_B"/>
    <property type="match status" value="1"/>
</dbReference>
<dbReference type="GO" id="GO:0045944">
    <property type="term" value="P:positive regulation of transcription by RNA polymerase II"/>
    <property type="evidence" value="ECO:0007669"/>
    <property type="project" value="TreeGrafter"/>
</dbReference>
<keyword evidence="4" id="KW-0862">Zinc</keyword>
<dbReference type="GO" id="GO:0003713">
    <property type="term" value="F:transcription coactivator activity"/>
    <property type="evidence" value="ECO:0007669"/>
    <property type="project" value="TreeGrafter"/>
</dbReference>
<organism evidence="8 9">
    <name type="scientific">Cavenderia fasciculata</name>
    <name type="common">Slime mold</name>
    <name type="synonym">Dictyostelium fasciculatum</name>
    <dbReference type="NCBI Taxonomy" id="261658"/>
    <lineage>
        <taxon>Eukaryota</taxon>
        <taxon>Amoebozoa</taxon>
        <taxon>Evosea</taxon>
        <taxon>Eumycetozoa</taxon>
        <taxon>Dictyostelia</taxon>
        <taxon>Acytosteliales</taxon>
        <taxon>Cavenderiaceae</taxon>
        <taxon>Cavenderia</taxon>
    </lineage>
</organism>
<gene>
    <name evidence="8" type="primary">rfa1</name>
    <name evidence="8" type="ORF">DFA_11249</name>
</gene>
<dbReference type="CDD" id="cd04474">
    <property type="entry name" value="RPA1_DBD_A"/>
    <property type="match status" value="1"/>
</dbReference>
<dbReference type="Gene3D" id="2.40.50.140">
    <property type="entry name" value="Nucleic acid-binding proteins"/>
    <property type="match status" value="2"/>
</dbReference>
<evidence type="ECO:0000313" key="9">
    <source>
        <dbReference type="Proteomes" id="UP000007797"/>
    </source>
</evidence>
<keyword evidence="2" id="KW-0479">Metal-binding</keyword>
<dbReference type="KEGG" id="dfa:DFA_11249"/>
<dbReference type="Proteomes" id="UP000007797">
    <property type="component" value="Unassembled WGS sequence"/>
</dbReference>
<feature type="domain" description="Replication protein A OB" evidence="7">
    <location>
        <begin position="335"/>
        <end position="437"/>
    </location>
</feature>
<dbReference type="RefSeq" id="XP_004350192.1">
    <property type="nucleotide sequence ID" value="XM_004350142.1"/>
</dbReference>
<dbReference type="GeneID" id="14865587"/>
<reference evidence="9" key="1">
    <citation type="journal article" date="2011" name="Genome Res.">
        <title>Phylogeny-wide analysis of social amoeba genomes highlights ancient origins for complex intercellular communication.</title>
        <authorList>
            <person name="Heidel A.J."/>
            <person name="Lawal H.M."/>
            <person name="Felder M."/>
            <person name="Schilde C."/>
            <person name="Helps N.R."/>
            <person name="Tunggal B."/>
            <person name="Rivero F."/>
            <person name="John U."/>
            <person name="Schleicher M."/>
            <person name="Eichinger L."/>
            <person name="Platzer M."/>
            <person name="Noegel A.A."/>
            <person name="Schaap P."/>
            <person name="Gloeckner G."/>
        </authorList>
    </citation>
    <scope>NUCLEOTIDE SEQUENCE [LARGE SCALE GENOMIC DNA]</scope>
    <source>
        <strain evidence="9">SH3</strain>
    </source>
</reference>
<keyword evidence="9" id="KW-1185">Reference proteome</keyword>
<feature type="region of interest" description="Disordered" evidence="6">
    <location>
        <begin position="131"/>
        <end position="200"/>
    </location>
</feature>
<dbReference type="GO" id="GO:0008270">
    <property type="term" value="F:zinc ion binding"/>
    <property type="evidence" value="ECO:0007669"/>
    <property type="project" value="UniProtKB-KW"/>
</dbReference>
<accession>F4QFN5</accession>
<dbReference type="EMBL" id="GL883029">
    <property type="protein sequence ID" value="EGG13488.1"/>
    <property type="molecule type" value="Genomic_DNA"/>
</dbReference>
<comment type="similarity">
    <text evidence="1">Belongs to the replication factor A protein 1 family.</text>
</comment>
<dbReference type="InterPro" id="IPR031657">
    <property type="entry name" value="REPA_OB_2"/>
</dbReference>
<dbReference type="PANTHER" id="PTHR46007">
    <property type="entry name" value="MEDIATOR OF RNA POLYMERASE II TRANSCRIPTION SUBUNIT 12"/>
    <property type="match status" value="1"/>
</dbReference>
<dbReference type="AlphaFoldDB" id="F4QFN5"/>
<dbReference type="OMA" id="NFPKRFL"/>
<dbReference type="SUPFAM" id="SSF50249">
    <property type="entry name" value="Nucleic acid-binding proteins"/>
    <property type="match status" value="2"/>
</dbReference>
<protein>
    <submittedName>
        <fullName evidence="8">SsDNA-binding protein</fullName>
    </submittedName>
</protein>
<dbReference type="PANTHER" id="PTHR46007:SF8">
    <property type="entry name" value="C2H2-TYPE DOMAIN-CONTAINING PROTEIN"/>
    <property type="match status" value="1"/>
</dbReference>
<sequence length="669" mass="74218">MDVSLNQQSNNSKKIIGPSQKAIIICNHISMYKVEFLEGVHFINFFLSQIFAVITDGATKFPTVLPSNNTLREFQIIRLNSFAVMQGKRYVQIFNYDVLADLQSLINNNNLTYHTVYSAQQQQQQQQKQQIQQTGGQQQPQQQQQQQQQQQYQQQRNNNNNNNQYNNNNNNNYNNNNYNNNNNGGNYRQPQVSSSQGNSNQNNICDIDALSEGMGSYTICAVVKNKSDIKEWKNVTSSGRLFSVEFADDSPSTCNTIKATVFGDPYCASLHQQLEAGKTYMVSGSGGVRKNSQKFNNTKHQYELTLGRDTTITPVTDQSQVIKSAGVVKFQFTPINSLVSLGANMMVDVLGEVTSVSTPIDITTKATERAKSKVLPKWAITIRDNTNSGIEVSFWGDDVAKYLNQITVGMIVGIKNAKLTQFNGHSLSFGYSSEIVLDPRHLDQYEGFRQWIAHNSGTNCASLTQRSTFTGNSTNKDAPVLTVAELLAIQTEPFDANNNPNQYVVHGTIRRGAFAKEISRDNGPTVSTCWYEGCAGCFKKVCGGLPKCEAPRMTNIWKLPIKIADDTGTLSNVDLFQSIALPILGPISDYEHLDSTAFIAKLDKELGFEAKVVVKYSQTTGNAPAGGDGTTTYHRYSVHQLERTTGAHLQNIARDLAFALTSVVIPDEQ</sequence>
<dbReference type="Pfam" id="PF16900">
    <property type="entry name" value="REPA_OB_2"/>
    <property type="match status" value="1"/>
</dbReference>
<evidence type="ECO:0000256" key="5">
    <source>
        <dbReference type="ARBA" id="ARBA00023125"/>
    </source>
</evidence>
<dbReference type="STRING" id="1054147.F4QFN5"/>
<keyword evidence="5" id="KW-0238">DNA-binding</keyword>
<dbReference type="FunFam" id="2.40.50.140:FF:000041">
    <property type="entry name" value="Replication protein A subunit"/>
    <property type="match status" value="1"/>
</dbReference>
<proteinExistence type="inferred from homology"/>
<evidence type="ECO:0000259" key="7">
    <source>
        <dbReference type="Pfam" id="PF16900"/>
    </source>
</evidence>
<dbReference type="InterPro" id="IPR012340">
    <property type="entry name" value="NA-bd_OB-fold"/>
</dbReference>
<evidence type="ECO:0000313" key="8">
    <source>
        <dbReference type="EMBL" id="EGG13488.1"/>
    </source>
</evidence>
<evidence type="ECO:0000256" key="2">
    <source>
        <dbReference type="ARBA" id="ARBA00022723"/>
    </source>
</evidence>
<dbReference type="GO" id="GO:0003677">
    <property type="term" value="F:DNA binding"/>
    <property type="evidence" value="ECO:0007669"/>
    <property type="project" value="UniProtKB-KW"/>
</dbReference>
<evidence type="ECO:0000256" key="1">
    <source>
        <dbReference type="ARBA" id="ARBA00005690"/>
    </source>
</evidence>
<evidence type="ECO:0000256" key="3">
    <source>
        <dbReference type="ARBA" id="ARBA00022771"/>
    </source>
</evidence>
<evidence type="ECO:0000256" key="4">
    <source>
        <dbReference type="ARBA" id="ARBA00022833"/>
    </source>
</evidence>
<dbReference type="GO" id="GO:0016592">
    <property type="term" value="C:mediator complex"/>
    <property type="evidence" value="ECO:0007669"/>
    <property type="project" value="TreeGrafter"/>
</dbReference>
<dbReference type="OrthoDB" id="31067at2759"/>
<keyword evidence="3" id="KW-0863">Zinc-finger</keyword>
<evidence type="ECO:0000256" key="6">
    <source>
        <dbReference type="SAM" id="MobiDB-lite"/>
    </source>
</evidence>
<name>F4QFN5_CACFS</name>
<dbReference type="InterPro" id="IPR051647">
    <property type="entry name" value="Mediator_comp_sub12"/>
</dbReference>